<dbReference type="InterPro" id="IPR006121">
    <property type="entry name" value="HMA_dom"/>
</dbReference>
<dbReference type="InParanoid" id="A0A5E4G148"/>
<organism evidence="7 8">
    <name type="scientific">Prunus dulcis</name>
    <name type="common">Almond</name>
    <name type="synonym">Amygdalus dulcis</name>
    <dbReference type="NCBI Taxonomy" id="3755"/>
    <lineage>
        <taxon>Eukaryota</taxon>
        <taxon>Viridiplantae</taxon>
        <taxon>Streptophyta</taxon>
        <taxon>Embryophyta</taxon>
        <taxon>Tracheophyta</taxon>
        <taxon>Spermatophyta</taxon>
        <taxon>Magnoliopsida</taxon>
        <taxon>eudicotyledons</taxon>
        <taxon>Gunneridae</taxon>
        <taxon>Pentapetalae</taxon>
        <taxon>rosids</taxon>
        <taxon>fabids</taxon>
        <taxon>Rosales</taxon>
        <taxon>Rosaceae</taxon>
        <taxon>Amygdaloideae</taxon>
        <taxon>Amygdaleae</taxon>
        <taxon>Prunus</taxon>
    </lineage>
</organism>
<feature type="domain" description="HMA" evidence="6">
    <location>
        <begin position="42"/>
        <end position="105"/>
    </location>
</feature>
<evidence type="ECO:0000256" key="3">
    <source>
        <dbReference type="ARBA" id="ARBA00023288"/>
    </source>
</evidence>
<dbReference type="InterPro" id="IPR051863">
    <property type="entry name" value="HIPP"/>
</dbReference>
<accession>A0A5E4G148</accession>
<keyword evidence="3" id="KW-0449">Lipoprotein</keyword>
<name>A0A5E4G148_PRUDU</name>
<keyword evidence="1" id="KW-0488">Methylation</keyword>
<dbReference type="PANTHER" id="PTHR45811:SF33">
    <property type="entry name" value="HEAVY METAL-ASSOCIATED ISOPRENYLATED PLANT PROTEIN 2-RELATED"/>
    <property type="match status" value="1"/>
</dbReference>
<evidence type="ECO:0000313" key="7">
    <source>
        <dbReference type="EMBL" id="VVA33459.1"/>
    </source>
</evidence>
<proteinExistence type="inferred from homology"/>
<dbReference type="Gramene" id="VVA33459">
    <property type="protein sequence ID" value="VVA33459"/>
    <property type="gene ID" value="Prudul26B010988"/>
</dbReference>
<reference evidence="8" key="1">
    <citation type="journal article" date="2020" name="Plant J.">
        <title>Transposons played a major role in the diversification between the closely related almond and peach genomes: results from the almond genome sequence.</title>
        <authorList>
            <person name="Alioto T."/>
            <person name="Alexiou K.G."/>
            <person name="Bardil A."/>
            <person name="Barteri F."/>
            <person name="Castanera R."/>
            <person name="Cruz F."/>
            <person name="Dhingra A."/>
            <person name="Duval H."/>
            <person name="Fernandez I Marti A."/>
            <person name="Frias L."/>
            <person name="Galan B."/>
            <person name="Garcia J.L."/>
            <person name="Howad W."/>
            <person name="Gomez-Garrido J."/>
            <person name="Gut M."/>
            <person name="Julca I."/>
            <person name="Morata J."/>
            <person name="Puigdomenech P."/>
            <person name="Ribeca P."/>
            <person name="Rubio Cabetas M.J."/>
            <person name="Vlasova A."/>
            <person name="Wirthensohn M."/>
            <person name="Garcia-Mas J."/>
            <person name="Gabaldon T."/>
            <person name="Casacuberta J.M."/>
            <person name="Arus P."/>
        </authorList>
    </citation>
    <scope>NUCLEOTIDE SEQUENCE [LARGE SCALE GENOMIC DNA]</scope>
    <source>
        <strain evidence="8">cv. Texas</strain>
    </source>
</reference>
<evidence type="ECO:0000259" key="6">
    <source>
        <dbReference type="PROSITE" id="PS50846"/>
    </source>
</evidence>
<dbReference type="SUPFAM" id="SSF55008">
    <property type="entry name" value="HMA, heavy metal-associated domain"/>
    <property type="match status" value="1"/>
</dbReference>
<evidence type="ECO:0000256" key="1">
    <source>
        <dbReference type="ARBA" id="ARBA00022481"/>
    </source>
</evidence>
<comment type="similarity">
    <text evidence="5">Belongs to the HIPP family.</text>
</comment>
<dbReference type="FunCoup" id="A0A5E4G148">
    <property type="interactions" value="52"/>
</dbReference>
<dbReference type="PROSITE" id="PS50846">
    <property type="entry name" value="HMA_2"/>
    <property type="match status" value="1"/>
</dbReference>
<evidence type="ECO:0000313" key="8">
    <source>
        <dbReference type="Proteomes" id="UP000327085"/>
    </source>
</evidence>
<protein>
    <submittedName>
        <fullName evidence="7">PREDICTED: dynamin-related</fullName>
    </submittedName>
</protein>
<dbReference type="PANTHER" id="PTHR45811">
    <property type="entry name" value="COPPER TRANSPORT PROTEIN FAMILY-RELATED"/>
    <property type="match status" value="1"/>
</dbReference>
<evidence type="ECO:0000256" key="2">
    <source>
        <dbReference type="ARBA" id="ARBA00022723"/>
    </source>
</evidence>
<dbReference type="Gene3D" id="3.30.70.100">
    <property type="match status" value="1"/>
</dbReference>
<gene>
    <name evidence="7" type="ORF">ALMOND_2B010988</name>
</gene>
<dbReference type="EMBL" id="CABIKO010000289">
    <property type="protein sequence ID" value="VVA33459.1"/>
    <property type="molecule type" value="Genomic_DNA"/>
</dbReference>
<dbReference type="Proteomes" id="UP000327085">
    <property type="component" value="Chromosome 8"/>
</dbReference>
<evidence type="ECO:0000256" key="4">
    <source>
        <dbReference type="ARBA" id="ARBA00023289"/>
    </source>
</evidence>
<dbReference type="GO" id="GO:0046872">
    <property type="term" value="F:metal ion binding"/>
    <property type="evidence" value="ECO:0007669"/>
    <property type="project" value="UniProtKB-KW"/>
</dbReference>
<sequence length="149" mass="15934">MESLIGLVNRILRACTVLGDYEGSDNSFSLWEALPSVAVVGYQKTVIKVTINCQLCKTDVLKAVTKLPGIDIVAVDGQKGTLTVVGDVDPVLVVKRLRKIGKTAQIISVGPPKPPEPKPSILLLPPCCNQCELVGFRYAPYDGGLCSIL</sequence>
<dbReference type="OMA" id="CERISIR"/>
<evidence type="ECO:0000256" key="5">
    <source>
        <dbReference type="ARBA" id="ARBA00024045"/>
    </source>
</evidence>
<dbReference type="AlphaFoldDB" id="A0A5E4G148"/>
<keyword evidence="2" id="KW-0479">Metal-binding</keyword>
<dbReference type="InterPro" id="IPR036163">
    <property type="entry name" value="HMA_dom_sf"/>
</dbReference>
<keyword evidence="4" id="KW-0636">Prenylation</keyword>
<dbReference type="Pfam" id="PF00403">
    <property type="entry name" value="HMA"/>
    <property type="match status" value="1"/>
</dbReference>